<organism evidence="3 4">
    <name type="scientific">Cymbomonas tetramitiformis</name>
    <dbReference type="NCBI Taxonomy" id="36881"/>
    <lineage>
        <taxon>Eukaryota</taxon>
        <taxon>Viridiplantae</taxon>
        <taxon>Chlorophyta</taxon>
        <taxon>Pyramimonadophyceae</taxon>
        <taxon>Pyramimonadales</taxon>
        <taxon>Pyramimonadaceae</taxon>
        <taxon>Cymbomonas</taxon>
    </lineage>
</organism>
<comment type="caution">
    <text evidence="3">The sequence shown here is derived from an EMBL/GenBank/DDBJ whole genome shotgun (WGS) entry which is preliminary data.</text>
</comment>
<accession>A0AAE0GJ71</accession>
<evidence type="ECO:0000259" key="2">
    <source>
        <dbReference type="PROSITE" id="PS50234"/>
    </source>
</evidence>
<keyword evidence="4" id="KW-1185">Reference proteome</keyword>
<dbReference type="PANTHER" id="PTHR47763:SF1">
    <property type="entry name" value="DUF659 DOMAIN-CONTAINING PROTEIN"/>
    <property type="match status" value="1"/>
</dbReference>
<evidence type="ECO:0000313" key="4">
    <source>
        <dbReference type="Proteomes" id="UP001190700"/>
    </source>
</evidence>
<dbReference type="SUPFAM" id="SSF53300">
    <property type="entry name" value="vWA-like"/>
    <property type="match status" value="1"/>
</dbReference>
<sequence length="334" mass="36319">MGGGETLPTCENAPEVRYDADNSQATGGEERVRVSEEVPEPRAELDLVICMDSTGSMGSYILQAQKSVKEIVTKIQQEEKCDVRFSLIAYRDHPPQDKTFVTKVFPFTTDIDEMKAYVDTLSARGGGDGPEAVTAALDELLKLPFRPNAAKVAVLIADAPPHGLEPSGDGFPNGDPEGRDPLQIAQQLAAHGVVIYPVGCEPALGNYTFARDFMCNLAEITEGQAIPLSSAKLLPRVILGGAEEEVTLERLSREVAQEMDKPENRGMAEEELVEKMAECMNRRGQKSKHLKQDGTWTQSPSSKKAFDGGSLAAAKKQLCKEIHDNNAEDEEDDA</sequence>
<dbReference type="GO" id="GO:0005737">
    <property type="term" value="C:cytoplasm"/>
    <property type="evidence" value="ECO:0007669"/>
    <property type="project" value="TreeGrafter"/>
</dbReference>
<dbReference type="GO" id="GO:0004674">
    <property type="term" value="F:protein serine/threonine kinase activity"/>
    <property type="evidence" value="ECO:0007669"/>
    <property type="project" value="TreeGrafter"/>
</dbReference>
<dbReference type="Pfam" id="PF00092">
    <property type="entry name" value="VWA"/>
    <property type="match status" value="1"/>
</dbReference>
<protein>
    <recommendedName>
        <fullName evidence="2">VWFA domain-containing protein</fullName>
    </recommendedName>
</protein>
<dbReference type="AlphaFoldDB" id="A0AAE0GJ71"/>
<dbReference type="EMBL" id="LGRX02005193">
    <property type="protein sequence ID" value="KAK3278982.1"/>
    <property type="molecule type" value="Genomic_DNA"/>
</dbReference>
<feature type="region of interest" description="Disordered" evidence="1">
    <location>
        <begin position="1"/>
        <end position="38"/>
    </location>
</feature>
<gene>
    <name evidence="3" type="ORF">CYMTET_13114</name>
</gene>
<feature type="region of interest" description="Disordered" evidence="1">
    <location>
        <begin position="281"/>
        <end position="310"/>
    </location>
</feature>
<dbReference type="Gene3D" id="3.40.50.410">
    <property type="entry name" value="von Willebrand factor, type A domain"/>
    <property type="match status" value="1"/>
</dbReference>
<dbReference type="InterPro" id="IPR002035">
    <property type="entry name" value="VWF_A"/>
</dbReference>
<dbReference type="PROSITE" id="PS50234">
    <property type="entry name" value="VWFA"/>
    <property type="match status" value="1"/>
</dbReference>
<dbReference type="CDD" id="cd00198">
    <property type="entry name" value="vWFA"/>
    <property type="match status" value="1"/>
</dbReference>
<dbReference type="InterPro" id="IPR052969">
    <property type="entry name" value="Thr-specific_kinase-like"/>
</dbReference>
<dbReference type="SMART" id="SM00327">
    <property type="entry name" value="VWA"/>
    <property type="match status" value="1"/>
</dbReference>
<feature type="domain" description="VWFA" evidence="2">
    <location>
        <begin position="46"/>
        <end position="255"/>
    </location>
</feature>
<evidence type="ECO:0000313" key="3">
    <source>
        <dbReference type="EMBL" id="KAK3278982.1"/>
    </source>
</evidence>
<feature type="compositionally biased region" description="Basic and acidic residues" evidence="1">
    <location>
        <begin position="28"/>
        <end position="38"/>
    </location>
</feature>
<name>A0AAE0GJ71_9CHLO</name>
<dbReference type="Proteomes" id="UP001190700">
    <property type="component" value="Unassembled WGS sequence"/>
</dbReference>
<proteinExistence type="predicted"/>
<evidence type="ECO:0000256" key="1">
    <source>
        <dbReference type="SAM" id="MobiDB-lite"/>
    </source>
</evidence>
<reference evidence="3 4" key="1">
    <citation type="journal article" date="2015" name="Genome Biol. Evol.">
        <title>Comparative Genomics of a Bacterivorous Green Alga Reveals Evolutionary Causalities and Consequences of Phago-Mixotrophic Mode of Nutrition.</title>
        <authorList>
            <person name="Burns J.A."/>
            <person name="Paasch A."/>
            <person name="Narechania A."/>
            <person name="Kim E."/>
        </authorList>
    </citation>
    <scope>NUCLEOTIDE SEQUENCE [LARGE SCALE GENOMIC DNA]</scope>
    <source>
        <strain evidence="3 4">PLY_AMNH</strain>
    </source>
</reference>
<dbReference type="InterPro" id="IPR036465">
    <property type="entry name" value="vWFA_dom_sf"/>
</dbReference>
<dbReference type="PANTHER" id="PTHR47763">
    <property type="entry name" value="ALPHA-PROTEIN KINASE VWKA"/>
    <property type="match status" value="1"/>
</dbReference>